<sequence length="171" mass="19231">MPARRGRPRKGERRIDAAIDHFAAMGYAERDVRDAVASLLEVYGGPSAWPLLEEGSYHAVQDKLFEKEEEEKQKQPLLLEGQQVEEDRPQHQEPVVDKAPPENESAHEEVEDPMFIKPVPLEVIAQLTAAIGTGRTRRPCYGWLSESEDEEELTSQPHVPGSGGGWLLKRK</sequence>
<feature type="compositionally biased region" description="Basic and acidic residues" evidence="1">
    <location>
        <begin position="63"/>
        <end position="74"/>
    </location>
</feature>
<evidence type="ECO:0000313" key="4">
    <source>
        <dbReference type="EMBL" id="CAL5090468.1"/>
    </source>
</evidence>
<organism evidence="4 5">
    <name type="scientific">Urochloa decumbens</name>
    <dbReference type="NCBI Taxonomy" id="240449"/>
    <lineage>
        <taxon>Eukaryota</taxon>
        <taxon>Viridiplantae</taxon>
        <taxon>Streptophyta</taxon>
        <taxon>Embryophyta</taxon>
        <taxon>Tracheophyta</taxon>
        <taxon>Spermatophyta</taxon>
        <taxon>Magnoliopsida</taxon>
        <taxon>Liliopsida</taxon>
        <taxon>Poales</taxon>
        <taxon>Poaceae</taxon>
        <taxon>PACMAD clade</taxon>
        <taxon>Panicoideae</taxon>
        <taxon>Panicodae</taxon>
        <taxon>Paniceae</taxon>
        <taxon>Melinidinae</taxon>
        <taxon>Urochloa</taxon>
    </lineage>
</organism>
<evidence type="ECO:0000313" key="3">
    <source>
        <dbReference type="EMBL" id="CAL5080352.1"/>
    </source>
</evidence>
<feature type="compositionally biased region" description="Basic and acidic residues" evidence="1">
    <location>
        <begin position="85"/>
        <end position="108"/>
    </location>
</feature>
<dbReference type="AlphaFoldDB" id="A0ABC9G9L3"/>
<feature type="region of interest" description="Disordered" evidence="1">
    <location>
        <begin position="63"/>
        <end position="110"/>
    </location>
</feature>
<reference evidence="4 5" key="2">
    <citation type="submission" date="2024-10" db="EMBL/GenBank/DDBJ databases">
        <authorList>
            <person name="Ryan C."/>
        </authorList>
    </citation>
    <scope>NUCLEOTIDE SEQUENCE [LARGE SCALE GENOMIC DNA]</scope>
</reference>
<keyword evidence="5" id="KW-1185">Reference proteome</keyword>
<dbReference type="Pfam" id="PF10440">
    <property type="entry name" value="WIYLD"/>
    <property type="match status" value="1"/>
</dbReference>
<proteinExistence type="predicted"/>
<dbReference type="Proteomes" id="UP001497457">
    <property type="component" value="Chromosome 7b"/>
</dbReference>
<dbReference type="PANTHER" id="PTHR34271:SF18">
    <property type="entry name" value="WIYLD DOMAIN-CONTAINING PROTEIN"/>
    <property type="match status" value="1"/>
</dbReference>
<dbReference type="EMBL" id="OZ075117">
    <property type="protein sequence ID" value="CAL5080352.1"/>
    <property type="molecule type" value="Genomic_DNA"/>
</dbReference>
<dbReference type="InterPro" id="IPR043017">
    <property type="entry name" value="WIYLD_dom_sf"/>
</dbReference>
<dbReference type="EMBL" id="OZ075118">
    <property type="protein sequence ID" value="CAL5090468.1"/>
    <property type="molecule type" value="Genomic_DNA"/>
</dbReference>
<name>A0ABC9G9L3_9POAL</name>
<evidence type="ECO:0000313" key="5">
    <source>
        <dbReference type="Proteomes" id="UP001497457"/>
    </source>
</evidence>
<accession>A0ABC9G9L3</accession>
<feature type="compositionally biased region" description="Gly residues" evidence="1">
    <location>
        <begin position="161"/>
        <end position="171"/>
    </location>
</feature>
<dbReference type="Gene3D" id="1.10.8.850">
    <property type="entry name" value="Histone-lysine N methyltransferase , C-terminal domain-like"/>
    <property type="match status" value="1"/>
</dbReference>
<reference evidence="5" key="1">
    <citation type="submission" date="2024-06" db="EMBL/GenBank/DDBJ databases">
        <authorList>
            <person name="Ryan C."/>
        </authorList>
    </citation>
    <scope>NUCLEOTIDE SEQUENCE [LARGE SCALE GENOMIC DNA]</scope>
</reference>
<protein>
    <recommendedName>
        <fullName evidence="2">WIYLD domain-containing protein</fullName>
    </recommendedName>
</protein>
<gene>
    <name evidence="3" type="ORF">URODEC1_LOCUS108083</name>
    <name evidence="4" type="ORF">URODEC1_LOCUS113896</name>
</gene>
<feature type="domain" description="WIYLD" evidence="2">
    <location>
        <begin position="9"/>
        <end position="70"/>
    </location>
</feature>
<evidence type="ECO:0000256" key="1">
    <source>
        <dbReference type="SAM" id="MobiDB-lite"/>
    </source>
</evidence>
<dbReference type="InterPro" id="IPR018848">
    <property type="entry name" value="WIYLD_domain"/>
</dbReference>
<dbReference type="Proteomes" id="UP001497457">
    <property type="component" value="Chromosome 8b"/>
</dbReference>
<dbReference type="PANTHER" id="PTHR34271">
    <property type="entry name" value="NUCLEOLAR HISTONE METHYLTRANSFERASE-RELATED PROTEIN"/>
    <property type="match status" value="1"/>
</dbReference>
<feature type="region of interest" description="Disordered" evidence="1">
    <location>
        <begin position="146"/>
        <end position="171"/>
    </location>
</feature>
<evidence type="ECO:0000259" key="2">
    <source>
        <dbReference type="Pfam" id="PF10440"/>
    </source>
</evidence>